<feature type="compositionally biased region" description="Basic and acidic residues" evidence="1">
    <location>
        <begin position="1"/>
        <end position="20"/>
    </location>
</feature>
<protein>
    <recommendedName>
        <fullName evidence="2">Ubiquitin-like domain-containing protein</fullName>
    </recommendedName>
</protein>
<feature type="non-terminal residue" evidence="3">
    <location>
        <position position="151"/>
    </location>
</feature>
<dbReference type="AlphaFoldDB" id="A0A1B6GNN4"/>
<dbReference type="PROSITE" id="PS50053">
    <property type="entry name" value="UBIQUITIN_2"/>
    <property type="match status" value="1"/>
</dbReference>
<dbReference type="SUPFAM" id="SSF54236">
    <property type="entry name" value="Ubiquitin-like"/>
    <property type="match status" value="1"/>
</dbReference>
<feature type="region of interest" description="Disordered" evidence="1">
    <location>
        <begin position="1"/>
        <end position="53"/>
    </location>
</feature>
<gene>
    <name evidence="3" type="ORF">g.47336</name>
</gene>
<sequence length="151" mass="16647">TEETRETKIIAQESTEHAGDEEKDIDDDGPKSTTSKEEGSPEKELSTSPSLLDKEEFGVLGESRVVNTGAQNTPNQEVVTVKFLLDNSETFASAFKITSNIQEVKERLSDVLNMNIDSIKLEKDGFDVDDWLPLQGLGVEPFGSLELRLTS</sequence>
<feature type="compositionally biased region" description="Basic and acidic residues" evidence="1">
    <location>
        <begin position="28"/>
        <end position="45"/>
    </location>
</feature>
<evidence type="ECO:0000313" key="3">
    <source>
        <dbReference type="EMBL" id="JAS64056.1"/>
    </source>
</evidence>
<dbReference type="InterPro" id="IPR029071">
    <property type="entry name" value="Ubiquitin-like_domsf"/>
</dbReference>
<accession>A0A1B6GNN4</accession>
<proteinExistence type="predicted"/>
<feature type="domain" description="Ubiquitin-like" evidence="2">
    <location>
        <begin position="79"/>
        <end position="151"/>
    </location>
</feature>
<evidence type="ECO:0000256" key="1">
    <source>
        <dbReference type="SAM" id="MobiDB-lite"/>
    </source>
</evidence>
<feature type="non-terminal residue" evidence="3">
    <location>
        <position position="1"/>
    </location>
</feature>
<organism evidence="3">
    <name type="scientific">Cuerna arida</name>
    <dbReference type="NCBI Taxonomy" id="1464854"/>
    <lineage>
        <taxon>Eukaryota</taxon>
        <taxon>Metazoa</taxon>
        <taxon>Ecdysozoa</taxon>
        <taxon>Arthropoda</taxon>
        <taxon>Hexapoda</taxon>
        <taxon>Insecta</taxon>
        <taxon>Pterygota</taxon>
        <taxon>Neoptera</taxon>
        <taxon>Paraneoptera</taxon>
        <taxon>Hemiptera</taxon>
        <taxon>Auchenorrhyncha</taxon>
        <taxon>Membracoidea</taxon>
        <taxon>Cicadellidae</taxon>
        <taxon>Cicadellinae</taxon>
        <taxon>Proconiini</taxon>
        <taxon>Cuerna</taxon>
    </lineage>
</organism>
<dbReference type="InterPro" id="IPR000626">
    <property type="entry name" value="Ubiquitin-like_dom"/>
</dbReference>
<reference evidence="3" key="1">
    <citation type="submission" date="2015-11" db="EMBL/GenBank/DDBJ databases">
        <title>De novo transcriptome assembly of four potential Pierce s Disease insect vectors from Arizona vineyards.</title>
        <authorList>
            <person name="Tassone E.E."/>
        </authorList>
    </citation>
    <scope>NUCLEOTIDE SEQUENCE</scope>
</reference>
<name>A0A1B6GNN4_9HEMI</name>
<evidence type="ECO:0000259" key="2">
    <source>
        <dbReference type="PROSITE" id="PS50053"/>
    </source>
</evidence>
<dbReference type="EMBL" id="GECZ01005713">
    <property type="protein sequence ID" value="JAS64056.1"/>
    <property type="molecule type" value="Transcribed_RNA"/>
</dbReference>